<organism evidence="1 2">
    <name type="scientific">Hallella bergensis DSM 17361</name>
    <dbReference type="NCBI Taxonomy" id="585502"/>
    <lineage>
        <taxon>Bacteria</taxon>
        <taxon>Pseudomonadati</taxon>
        <taxon>Bacteroidota</taxon>
        <taxon>Bacteroidia</taxon>
        <taxon>Bacteroidales</taxon>
        <taxon>Prevotellaceae</taxon>
        <taxon>Hallella</taxon>
    </lineage>
</organism>
<dbReference type="EMBL" id="ACKS01000034">
    <property type="protein sequence ID" value="EFA44733.1"/>
    <property type="molecule type" value="Genomic_DNA"/>
</dbReference>
<accession>D1PV13</accession>
<comment type="caution">
    <text evidence="1">The sequence shown here is derived from an EMBL/GenBank/DDBJ whole genome shotgun (WGS) entry which is preliminary data.</text>
</comment>
<keyword evidence="2" id="KW-1185">Reference proteome</keyword>
<protein>
    <submittedName>
        <fullName evidence="1">Uncharacterized protein</fullName>
    </submittedName>
</protein>
<proteinExistence type="predicted"/>
<dbReference type="OrthoDB" id="508128at2"/>
<reference evidence="1 2" key="1">
    <citation type="submission" date="2009-10" db="EMBL/GenBank/DDBJ databases">
        <authorList>
            <person name="Qin X."/>
            <person name="Bachman B."/>
            <person name="Battles P."/>
            <person name="Bell A."/>
            <person name="Bess C."/>
            <person name="Bickham C."/>
            <person name="Chaboub L."/>
            <person name="Chen D."/>
            <person name="Coyle M."/>
            <person name="Deiros D.R."/>
            <person name="Dinh H."/>
            <person name="Forbes L."/>
            <person name="Fowler G."/>
            <person name="Francisco L."/>
            <person name="Fu Q."/>
            <person name="Gubbala S."/>
            <person name="Hale W."/>
            <person name="Han Y."/>
            <person name="Hemphill L."/>
            <person name="Highlander S.K."/>
            <person name="Hirani K."/>
            <person name="Hogues M."/>
            <person name="Jackson L."/>
            <person name="Jakkamsetti A."/>
            <person name="Javaid M."/>
            <person name="Jiang H."/>
            <person name="Korchina V."/>
            <person name="Kovar C."/>
            <person name="Lara F."/>
            <person name="Lee S."/>
            <person name="Mata R."/>
            <person name="Mathew T."/>
            <person name="Moen C."/>
            <person name="Morales K."/>
            <person name="Munidasa M."/>
            <person name="Nazareth L."/>
            <person name="Ngo R."/>
            <person name="Nguyen L."/>
            <person name="Okwuonu G."/>
            <person name="Ongeri F."/>
            <person name="Patil S."/>
            <person name="Petrosino J."/>
            <person name="Pham C."/>
            <person name="Pham P."/>
            <person name="Pu L.-L."/>
            <person name="Puazo M."/>
            <person name="Raj R."/>
            <person name="Reid J."/>
            <person name="Rouhana J."/>
            <person name="Saada N."/>
            <person name="Shang Y."/>
            <person name="Simmons D."/>
            <person name="Thornton R."/>
            <person name="Warren J."/>
            <person name="Weissenberger G."/>
            <person name="Zhang J."/>
            <person name="Zhang L."/>
            <person name="Zhou C."/>
            <person name="Zhu D."/>
            <person name="Muzny D."/>
            <person name="Worley K."/>
            <person name="Gibbs R."/>
        </authorList>
    </citation>
    <scope>NUCLEOTIDE SEQUENCE [LARGE SCALE GENOMIC DNA]</scope>
    <source>
        <strain evidence="1 2">DSM 17361</strain>
    </source>
</reference>
<dbReference type="HOGENOM" id="CLU_087939_0_0_10"/>
<dbReference type="eggNOG" id="ENOG50327W0">
    <property type="taxonomic scope" value="Bacteria"/>
</dbReference>
<sequence length="271" mass="31104">MKIIEQQLRGKHSQEKCEDGIVVTPDFVAVIDGSTSKTRHRINPDMENGRYGMMLIAEFIRKVSPEVSLDEFCRGVTAHIFNKYPTDSQGSPTTIPPQDRLCASAIVYSRHLHQIWMIGDCQCLINGRLYENHKPYEEQLATVRAQVFERCCHEHQDMIDGRTIVHDYARDMILPDLIEAMQNQNKTYAVIDGYPIFRDGIKKIEIEDADCEVVQASDGYPFLMPTLDESEEALRLQLTTDPFNIKTFKATKGLMKGNCSFDDRAYIRFRC</sequence>
<dbReference type="RefSeq" id="WP_007172912.1">
    <property type="nucleotide sequence ID" value="NZ_GG704780.1"/>
</dbReference>
<dbReference type="Proteomes" id="UP000003160">
    <property type="component" value="Unassembled WGS sequence"/>
</dbReference>
<gene>
    <name evidence="1" type="ORF">HMPREF0645_0798</name>
</gene>
<dbReference type="AlphaFoldDB" id="D1PV13"/>
<evidence type="ECO:0000313" key="2">
    <source>
        <dbReference type="Proteomes" id="UP000003160"/>
    </source>
</evidence>
<name>D1PV13_9BACT</name>
<evidence type="ECO:0000313" key="1">
    <source>
        <dbReference type="EMBL" id="EFA44733.1"/>
    </source>
</evidence>